<feature type="compositionally biased region" description="Basic and acidic residues" evidence="2">
    <location>
        <begin position="156"/>
        <end position="166"/>
    </location>
</feature>
<keyword evidence="6" id="KW-0695">RNA-directed DNA polymerase</keyword>
<feature type="region of interest" description="Disordered" evidence="2">
    <location>
        <begin position="156"/>
        <end position="206"/>
    </location>
</feature>
<dbReference type="PANTHER" id="PTHR34072">
    <property type="entry name" value="ENZYMATIC POLYPROTEIN-RELATED"/>
    <property type="match status" value="1"/>
</dbReference>
<dbReference type="SUPFAM" id="SSF56672">
    <property type="entry name" value="DNA/RNA polymerases"/>
    <property type="match status" value="1"/>
</dbReference>
<sequence length="867" mass="99157">MLVIKRFRERKKIFRERKLSENFTAKPRNGEVFIGRKTQRSLGAVPAADLLLHHEVEGQVDKLVDEVEGLENQHAELVDEQVIKMVKEVTENRGREAVVGMTWEDFKTLMREEFYPNNEMQKLESEFWCHAMVGAGHAAYIDRFHELAKLVPHLVTPEKKRNERNGSLKKNTKKRGNGEEPGRDGNFRDDNKRSRTGRGFSTTTNPVRKEYTGHFAKDCRAGLRIVNPLNARNPTATRGAYFEYGGTDHYKAVCPRLNRAPGQGGNRPNQAMAIEGGQGHGNNGNLAYGRAFMMGVEEAFQDPNIMTGTFTLNNHYAITLFDSSADYSFVSTTFIPLLDIESSNLGFSYEIEIASGQLVEINKVICSCKLELEGHTFDIDLIPFGHGSFDVIIRMDWLSRHKAEIVCHEKIVRISLTHREMLRVLGKWLEDKVRHLMSTKAEKQKLKDIVIVRNFSKVQFLRHVINGDSVHIDPSKIKSVNNWEAPRTPSEVCSFLGLAGYYCQFIKNFSKIAKLLTILTQNNKTYDWGKEQERAFQTLKDKLCNAPVLALLYGPKDFVVYCNESCQGLGCVLMQRGKVIAYASRQLKIHEKNYTTHDLELVAVVFALKILRHYLYETNNIELFSDYDCEIRYYPSKANVVADALTSEAVNALTEMLRGLDEQMEREVGMFIFHWLDSHTTNATIIVLGVHRSKHCMRKCRSPILWAEIREGQLIGPKIMHETTKKISQIKDRLKTARDLQKSYADKRRKPLEFSVGDHVLLKVLPWKGVAHFGKKGKLAPRFVGPFKITERIGPVAYRLRLPQELNGVHDMFHLLNLKKCLADPTLQIPLKEIQVDAKLNIVEEPVEFLEREIKKLKQSRIPIVKV</sequence>
<organism evidence="6 7">
    <name type="scientific">Tanacetum coccineum</name>
    <dbReference type="NCBI Taxonomy" id="301880"/>
    <lineage>
        <taxon>Eukaryota</taxon>
        <taxon>Viridiplantae</taxon>
        <taxon>Streptophyta</taxon>
        <taxon>Embryophyta</taxon>
        <taxon>Tracheophyta</taxon>
        <taxon>Spermatophyta</taxon>
        <taxon>Magnoliopsida</taxon>
        <taxon>eudicotyledons</taxon>
        <taxon>Gunneridae</taxon>
        <taxon>Pentapetalae</taxon>
        <taxon>asterids</taxon>
        <taxon>campanulids</taxon>
        <taxon>Asterales</taxon>
        <taxon>Asteraceae</taxon>
        <taxon>Asteroideae</taxon>
        <taxon>Anthemideae</taxon>
        <taxon>Anthemidinae</taxon>
        <taxon>Tanacetum</taxon>
    </lineage>
</organism>
<dbReference type="InterPro" id="IPR043502">
    <property type="entry name" value="DNA/RNA_pol_sf"/>
</dbReference>
<name>A0ABQ4WU91_9ASTR</name>
<reference evidence="6" key="2">
    <citation type="submission" date="2022-01" db="EMBL/GenBank/DDBJ databases">
        <authorList>
            <person name="Yamashiro T."/>
            <person name="Shiraishi A."/>
            <person name="Satake H."/>
            <person name="Nakayama K."/>
        </authorList>
    </citation>
    <scope>NUCLEOTIDE SEQUENCE</scope>
</reference>
<evidence type="ECO:0000259" key="5">
    <source>
        <dbReference type="Pfam" id="PF24626"/>
    </source>
</evidence>
<gene>
    <name evidence="6" type="ORF">Tco_0629784</name>
</gene>
<feature type="compositionally biased region" description="Basic and acidic residues" evidence="2">
    <location>
        <begin position="176"/>
        <end position="193"/>
    </location>
</feature>
<dbReference type="CDD" id="cd00303">
    <property type="entry name" value="retropepsin_like"/>
    <property type="match status" value="1"/>
</dbReference>
<dbReference type="InterPro" id="IPR041577">
    <property type="entry name" value="RT_RNaseH_2"/>
</dbReference>
<reference evidence="6" key="1">
    <citation type="journal article" date="2022" name="Int. J. Mol. Sci.">
        <title>Draft Genome of Tanacetum Coccineum: Genomic Comparison of Closely Related Tanacetum-Family Plants.</title>
        <authorList>
            <person name="Yamashiro T."/>
            <person name="Shiraishi A."/>
            <person name="Nakayama K."/>
            <person name="Satake H."/>
        </authorList>
    </citation>
    <scope>NUCLEOTIDE SEQUENCE</scope>
</reference>
<evidence type="ECO:0000256" key="1">
    <source>
        <dbReference type="SAM" id="Coils"/>
    </source>
</evidence>
<dbReference type="SUPFAM" id="SSF50630">
    <property type="entry name" value="Acid proteases"/>
    <property type="match status" value="1"/>
</dbReference>
<evidence type="ECO:0000313" key="6">
    <source>
        <dbReference type="EMBL" id="GJS56422.1"/>
    </source>
</evidence>
<dbReference type="Gene3D" id="3.30.70.270">
    <property type="match status" value="1"/>
</dbReference>
<dbReference type="InterPro" id="IPR005162">
    <property type="entry name" value="Retrotrans_gag_dom"/>
</dbReference>
<dbReference type="InterPro" id="IPR043128">
    <property type="entry name" value="Rev_trsase/Diguanyl_cyclase"/>
</dbReference>
<accession>A0ABQ4WU91</accession>
<dbReference type="GO" id="GO:0003964">
    <property type="term" value="F:RNA-directed DNA polymerase activity"/>
    <property type="evidence" value="ECO:0007669"/>
    <property type="project" value="UniProtKB-KW"/>
</dbReference>
<keyword evidence="6" id="KW-0808">Transferase</keyword>
<dbReference type="EMBL" id="BQNB010008935">
    <property type="protein sequence ID" value="GJS56422.1"/>
    <property type="molecule type" value="Genomic_DNA"/>
</dbReference>
<evidence type="ECO:0000313" key="7">
    <source>
        <dbReference type="Proteomes" id="UP001151760"/>
    </source>
</evidence>
<dbReference type="Pfam" id="PF17919">
    <property type="entry name" value="RT_RNaseH_2"/>
    <property type="match status" value="1"/>
</dbReference>
<proteinExistence type="predicted"/>
<evidence type="ECO:0000259" key="3">
    <source>
        <dbReference type="Pfam" id="PF03732"/>
    </source>
</evidence>
<dbReference type="InterPro" id="IPR021109">
    <property type="entry name" value="Peptidase_aspartic_dom_sf"/>
</dbReference>
<keyword evidence="1" id="KW-0175">Coiled coil</keyword>
<dbReference type="InterPro" id="IPR056924">
    <property type="entry name" value="SH3_Tf2-1"/>
</dbReference>
<dbReference type="Proteomes" id="UP001151760">
    <property type="component" value="Unassembled WGS sequence"/>
</dbReference>
<evidence type="ECO:0000256" key="2">
    <source>
        <dbReference type="SAM" id="MobiDB-lite"/>
    </source>
</evidence>
<dbReference type="Pfam" id="PF24626">
    <property type="entry name" value="SH3_Tf2-1"/>
    <property type="match status" value="1"/>
</dbReference>
<feature type="domain" description="Retrotransposon gag" evidence="3">
    <location>
        <begin position="94"/>
        <end position="160"/>
    </location>
</feature>
<feature type="coiled-coil region" evidence="1">
    <location>
        <begin position="53"/>
        <end position="80"/>
    </location>
</feature>
<keyword evidence="6" id="KW-0548">Nucleotidyltransferase</keyword>
<comment type="caution">
    <text evidence="6">The sequence shown here is derived from an EMBL/GenBank/DDBJ whole genome shotgun (WGS) entry which is preliminary data.</text>
</comment>
<dbReference type="Gene3D" id="2.40.70.10">
    <property type="entry name" value="Acid Proteases"/>
    <property type="match status" value="1"/>
</dbReference>
<dbReference type="Pfam" id="PF08284">
    <property type="entry name" value="RVP_2"/>
    <property type="match status" value="1"/>
</dbReference>
<protein>
    <submittedName>
        <fullName evidence="6">Reverse transcriptase domain-containing protein</fullName>
    </submittedName>
</protein>
<dbReference type="Pfam" id="PF03732">
    <property type="entry name" value="Retrotrans_gag"/>
    <property type="match status" value="1"/>
</dbReference>
<feature type="domain" description="Tf2-1-like SH3-like" evidence="5">
    <location>
        <begin position="757"/>
        <end position="821"/>
    </location>
</feature>
<feature type="domain" description="Reverse transcriptase/retrotransposon-derived protein RNase H-like" evidence="4">
    <location>
        <begin position="528"/>
        <end position="618"/>
    </location>
</feature>
<keyword evidence="7" id="KW-1185">Reference proteome</keyword>
<dbReference type="PANTHER" id="PTHR34072:SF52">
    <property type="entry name" value="RIBONUCLEASE H"/>
    <property type="match status" value="1"/>
</dbReference>
<evidence type="ECO:0000259" key="4">
    <source>
        <dbReference type="Pfam" id="PF17919"/>
    </source>
</evidence>